<dbReference type="InterPro" id="IPR036673">
    <property type="entry name" value="Cyanovirin-N_sf"/>
</dbReference>
<dbReference type="Pfam" id="PF08881">
    <property type="entry name" value="CVNH"/>
    <property type="match status" value="1"/>
</dbReference>
<dbReference type="SMART" id="SM01111">
    <property type="entry name" value="CVNH"/>
    <property type="match status" value="1"/>
</dbReference>
<dbReference type="SUPFAM" id="SSF51322">
    <property type="entry name" value="Cyanovirin-N"/>
    <property type="match status" value="1"/>
</dbReference>
<dbReference type="InterPro" id="IPR011058">
    <property type="entry name" value="Cyanovirin-N"/>
</dbReference>
<sequence length="125" mass="13451">MQFFALSAAFILAALSTPGSADSLDDWSHSCQSYSLSGTVLKASCRDDGGHYHNTQINLDQCITNDNGVLECAWNGGNYAQTCDKCGLDGTSLDCQCKDDNQDYYSTSIDLNNCITNNNAVLTCP</sequence>
<protein>
    <recommendedName>
        <fullName evidence="2">Cyanovirin-N domain-containing protein</fullName>
    </recommendedName>
</protein>
<feature type="chain" id="PRO_5002172305" description="Cyanovirin-N domain-containing protein" evidence="1">
    <location>
        <begin position="22"/>
        <end position="125"/>
    </location>
</feature>
<organism evidence="3 4">
    <name type="scientific">Scleroderma citrinum Foug A</name>
    <dbReference type="NCBI Taxonomy" id="1036808"/>
    <lineage>
        <taxon>Eukaryota</taxon>
        <taxon>Fungi</taxon>
        <taxon>Dikarya</taxon>
        <taxon>Basidiomycota</taxon>
        <taxon>Agaricomycotina</taxon>
        <taxon>Agaricomycetes</taxon>
        <taxon>Agaricomycetidae</taxon>
        <taxon>Boletales</taxon>
        <taxon>Sclerodermatineae</taxon>
        <taxon>Sclerodermataceae</taxon>
        <taxon>Scleroderma</taxon>
    </lineage>
</organism>
<dbReference type="Gene3D" id="2.30.60.10">
    <property type="entry name" value="Cyanovirin-N"/>
    <property type="match status" value="1"/>
</dbReference>
<evidence type="ECO:0000313" key="3">
    <source>
        <dbReference type="EMBL" id="KIM64742.1"/>
    </source>
</evidence>
<dbReference type="InParanoid" id="A0A0C3AIK6"/>
<dbReference type="AlphaFoldDB" id="A0A0C3AIK6"/>
<reference evidence="4" key="2">
    <citation type="submission" date="2015-01" db="EMBL/GenBank/DDBJ databases">
        <title>Evolutionary Origins and Diversification of the Mycorrhizal Mutualists.</title>
        <authorList>
            <consortium name="DOE Joint Genome Institute"/>
            <consortium name="Mycorrhizal Genomics Consortium"/>
            <person name="Kohler A."/>
            <person name="Kuo A."/>
            <person name="Nagy L.G."/>
            <person name="Floudas D."/>
            <person name="Copeland A."/>
            <person name="Barry K.W."/>
            <person name="Cichocki N."/>
            <person name="Veneault-Fourrey C."/>
            <person name="LaButti K."/>
            <person name="Lindquist E.A."/>
            <person name="Lipzen A."/>
            <person name="Lundell T."/>
            <person name="Morin E."/>
            <person name="Murat C."/>
            <person name="Riley R."/>
            <person name="Ohm R."/>
            <person name="Sun H."/>
            <person name="Tunlid A."/>
            <person name="Henrissat B."/>
            <person name="Grigoriev I.V."/>
            <person name="Hibbett D.S."/>
            <person name="Martin F."/>
        </authorList>
    </citation>
    <scope>NUCLEOTIDE SEQUENCE [LARGE SCALE GENOMIC DNA]</scope>
    <source>
        <strain evidence="4">Foug A</strain>
    </source>
</reference>
<keyword evidence="4" id="KW-1185">Reference proteome</keyword>
<name>A0A0C3AIK6_9AGAM</name>
<dbReference type="EMBL" id="KN822026">
    <property type="protein sequence ID" value="KIM64742.1"/>
    <property type="molecule type" value="Genomic_DNA"/>
</dbReference>
<evidence type="ECO:0000259" key="2">
    <source>
        <dbReference type="SMART" id="SM01111"/>
    </source>
</evidence>
<evidence type="ECO:0000313" key="4">
    <source>
        <dbReference type="Proteomes" id="UP000053989"/>
    </source>
</evidence>
<dbReference type="OrthoDB" id="5239998at2759"/>
<dbReference type="STRING" id="1036808.A0A0C3AIK6"/>
<reference evidence="3 4" key="1">
    <citation type="submission" date="2014-04" db="EMBL/GenBank/DDBJ databases">
        <authorList>
            <consortium name="DOE Joint Genome Institute"/>
            <person name="Kuo A."/>
            <person name="Kohler A."/>
            <person name="Nagy L.G."/>
            <person name="Floudas D."/>
            <person name="Copeland A."/>
            <person name="Barry K.W."/>
            <person name="Cichocki N."/>
            <person name="Veneault-Fourrey C."/>
            <person name="LaButti K."/>
            <person name="Lindquist E.A."/>
            <person name="Lipzen A."/>
            <person name="Lundell T."/>
            <person name="Morin E."/>
            <person name="Murat C."/>
            <person name="Sun H."/>
            <person name="Tunlid A."/>
            <person name="Henrissat B."/>
            <person name="Grigoriev I.V."/>
            <person name="Hibbett D.S."/>
            <person name="Martin F."/>
            <person name="Nordberg H.P."/>
            <person name="Cantor M.N."/>
            <person name="Hua S.X."/>
        </authorList>
    </citation>
    <scope>NUCLEOTIDE SEQUENCE [LARGE SCALE GENOMIC DNA]</scope>
    <source>
        <strain evidence="3 4">Foug A</strain>
    </source>
</reference>
<proteinExistence type="predicted"/>
<dbReference type="Proteomes" id="UP000053989">
    <property type="component" value="Unassembled WGS sequence"/>
</dbReference>
<gene>
    <name evidence="3" type="ORF">SCLCIDRAFT_1212806</name>
</gene>
<evidence type="ECO:0000256" key="1">
    <source>
        <dbReference type="SAM" id="SignalP"/>
    </source>
</evidence>
<keyword evidence="1" id="KW-0732">Signal</keyword>
<feature type="signal peptide" evidence="1">
    <location>
        <begin position="1"/>
        <end position="21"/>
    </location>
</feature>
<feature type="domain" description="Cyanovirin-N" evidence="2">
    <location>
        <begin position="26"/>
        <end position="124"/>
    </location>
</feature>
<accession>A0A0C3AIK6</accession>
<dbReference type="HOGENOM" id="CLU_144945_1_2_1"/>